<proteinExistence type="predicted"/>
<dbReference type="Proteomes" id="UP001064896">
    <property type="component" value="Chromosome"/>
</dbReference>
<evidence type="ECO:0000256" key="1">
    <source>
        <dbReference type="SAM" id="MobiDB-lite"/>
    </source>
</evidence>
<dbReference type="EMBL" id="AP023081">
    <property type="protein sequence ID" value="BCD84233.1"/>
    <property type="molecule type" value="Genomic_DNA"/>
</dbReference>
<gene>
    <name evidence="2" type="ORF">PSm6_06400</name>
</gene>
<organism evidence="2 3">
    <name type="scientific">Pseudomonas solani</name>
    <dbReference type="NCBI Taxonomy" id="2731552"/>
    <lineage>
        <taxon>Bacteria</taxon>
        <taxon>Pseudomonadati</taxon>
        <taxon>Pseudomonadota</taxon>
        <taxon>Gammaproteobacteria</taxon>
        <taxon>Pseudomonadales</taxon>
        <taxon>Pseudomonadaceae</taxon>
        <taxon>Pseudomonas</taxon>
    </lineage>
</organism>
<evidence type="ECO:0000313" key="2">
    <source>
        <dbReference type="EMBL" id="BCD84233.1"/>
    </source>
</evidence>
<keyword evidence="3" id="KW-1185">Reference proteome</keyword>
<name>A0ABM7L441_9PSED</name>
<feature type="compositionally biased region" description="Polar residues" evidence="1">
    <location>
        <begin position="78"/>
        <end position="92"/>
    </location>
</feature>
<evidence type="ECO:0000313" key="3">
    <source>
        <dbReference type="Proteomes" id="UP001064896"/>
    </source>
</evidence>
<sequence length="92" mass="9990">MLAPCVLKVRSGYRNAPKSHTESKTVTPRHTRPITGHGPSEANATPQPPESMRTPAIPQADRLHGRAAGQHRPAPNEPSATLRQNFQAEDPL</sequence>
<reference evidence="2" key="1">
    <citation type="submission" date="2020-05" db="EMBL/GenBank/DDBJ databases">
        <title>Complete genome sequence of Pseudomonas sp. Sm006.</title>
        <authorList>
            <person name="Takeuchi K."/>
            <person name="Someya N."/>
        </authorList>
    </citation>
    <scope>NUCLEOTIDE SEQUENCE</scope>
    <source>
        <strain evidence="2">Sm006</strain>
    </source>
</reference>
<accession>A0ABM7L441</accession>
<protein>
    <submittedName>
        <fullName evidence="2">Uncharacterized protein</fullName>
    </submittedName>
</protein>
<feature type="region of interest" description="Disordered" evidence="1">
    <location>
        <begin position="9"/>
        <end position="92"/>
    </location>
</feature>